<comment type="caution">
    <text evidence="1">The sequence shown here is derived from an EMBL/GenBank/DDBJ whole genome shotgun (WGS) entry which is preliminary data.</text>
</comment>
<dbReference type="EMBL" id="BMZE01000002">
    <property type="protein sequence ID" value="GHA21543.1"/>
    <property type="molecule type" value="Genomic_DNA"/>
</dbReference>
<dbReference type="Proteomes" id="UP000646579">
    <property type="component" value="Unassembled WGS sequence"/>
</dbReference>
<dbReference type="AlphaFoldDB" id="A0A918S2R8"/>
<keyword evidence="2" id="KW-1185">Reference proteome</keyword>
<name>A0A918S2R8_9HYPH</name>
<sequence length="66" mass="7334">MAGTTEKLTLLLDRARESERLMKTIAEDSLSQASLLDQTVEVFTLTPSFVDSNAPVRARQQRVRAA</sequence>
<organism evidence="1 2">
    <name type="scientific">Devosia pacifica</name>
    <dbReference type="NCBI Taxonomy" id="1335967"/>
    <lineage>
        <taxon>Bacteria</taxon>
        <taxon>Pseudomonadati</taxon>
        <taxon>Pseudomonadota</taxon>
        <taxon>Alphaproteobacteria</taxon>
        <taxon>Hyphomicrobiales</taxon>
        <taxon>Devosiaceae</taxon>
        <taxon>Devosia</taxon>
    </lineage>
</organism>
<proteinExistence type="predicted"/>
<accession>A0A918S2R8</accession>
<evidence type="ECO:0000313" key="1">
    <source>
        <dbReference type="EMBL" id="GHA21543.1"/>
    </source>
</evidence>
<evidence type="ECO:0000313" key="2">
    <source>
        <dbReference type="Proteomes" id="UP000646579"/>
    </source>
</evidence>
<protein>
    <submittedName>
        <fullName evidence="1">Uncharacterized protein</fullName>
    </submittedName>
</protein>
<dbReference type="RefSeq" id="WP_189425084.1">
    <property type="nucleotide sequence ID" value="NZ_BMZE01000002.1"/>
</dbReference>
<reference evidence="1" key="2">
    <citation type="submission" date="2020-09" db="EMBL/GenBank/DDBJ databases">
        <authorList>
            <person name="Sun Q."/>
            <person name="Kim S."/>
        </authorList>
    </citation>
    <scope>NUCLEOTIDE SEQUENCE</scope>
    <source>
        <strain evidence="1">KCTC 32437</strain>
    </source>
</reference>
<reference evidence="1" key="1">
    <citation type="journal article" date="2014" name="Int. J. Syst. Evol. Microbiol.">
        <title>Complete genome sequence of Corynebacterium casei LMG S-19264T (=DSM 44701T), isolated from a smear-ripened cheese.</title>
        <authorList>
            <consortium name="US DOE Joint Genome Institute (JGI-PGF)"/>
            <person name="Walter F."/>
            <person name="Albersmeier A."/>
            <person name="Kalinowski J."/>
            <person name="Ruckert C."/>
        </authorList>
    </citation>
    <scope>NUCLEOTIDE SEQUENCE</scope>
    <source>
        <strain evidence="1">KCTC 32437</strain>
    </source>
</reference>
<gene>
    <name evidence="1" type="ORF">GCM10007989_16100</name>
</gene>